<reference evidence="2" key="1">
    <citation type="journal article" date="2019" name="Int. J. Syst. Evol. Microbiol.">
        <title>The Global Catalogue of Microorganisms (GCM) 10K type strain sequencing project: providing services to taxonomists for standard genome sequencing and annotation.</title>
        <authorList>
            <consortium name="The Broad Institute Genomics Platform"/>
            <consortium name="The Broad Institute Genome Sequencing Center for Infectious Disease"/>
            <person name="Wu L."/>
            <person name="Ma J."/>
        </authorList>
    </citation>
    <scope>NUCLEOTIDE SEQUENCE [LARGE SCALE GENOMIC DNA]</scope>
    <source>
        <strain evidence="2">CCUG 62215</strain>
    </source>
</reference>
<organism evidence="1 2">
    <name type="scientific">Winogradskyella litorisediminis</name>
    <dbReference type="NCBI Taxonomy" id="1156618"/>
    <lineage>
        <taxon>Bacteria</taxon>
        <taxon>Pseudomonadati</taxon>
        <taxon>Bacteroidota</taxon>
        <taxon>Flavobacteriia</taxon>
        <taxon>Flavobacteriales</taxon>
        <taxon>Flavobacteriaceae</taxon>
        <taxon>Winogradskyella</taxon>
    </lineage>
</organism>
<sequence length="139" mass="15923">MKRKIKKTSFADLLVLVALCFGFYLCVTSISSMLDNTIDATQETIVEFVGDDCKLNRKWHLKDYKIEETRCLGLEGPAYYQFNLYNRDILISENSLSKDTCLVEFIHEQELVSVNICKEQMQVAQLADSIGETLNANLR</sequence>
<dbReference type="Proteomes" id="UP001597013">
    <property type="component" value="Unassembled WGS sequence"/>
</dbReference>
<evidence type="ECO:0000313" key="2">
    <source>
        <dbReference type="Proteomes" id="UP001597013"/>
    </source>
</evidence>
<comment type="caution">
    <text evidence="1">The sequence shown here is derived from an EMBL/GenBank/DDBJ whole genome shotgun (WGS) entry which is preliminary data.</text>
</comment>
<dbReference type="EMBL" id="JBHTJL010000009">
    <property type="protein sequence ID" value="MFD1063353.1"/>
    <property type="molecule type" value="Genomic_DNA"/>
</dbReference>
<keyword evidence="2" id="KW-1185">Reference proteome</keyword>
<dbReference type="RefSeq" id="WP_386130051.1">
    <property type="nucleotide sequence ID" value="NZ_JBHTJL010000009.1"/>
</dbReference>
<gene>
    <name evidence="1" type="ORF">ACFQ1Q_08840</name>
</gene>
<accession>A0ABW3N8U7</accession>
<evidence type="ECO:0000313" key="1">
    <source>
        <dbReference type="EMBL" id="MFD1063353.1"/>
    </source>
</evidence>
<protein>
    <submittedName>
        <fullName evidence="1">Uncharacterized protein</fullName>
    </submittedName>
</protein>
<name>A0ABW3N8U7_9FLAO</name>
<proteinExistence type="predicted"/>